<feature type="domain" description="Ig-like" evidence="4">
    <location>
        <begin position="226"/>
        <end position="326"/>
    </location>
</feature>
<proteinExistence type="predicted"/>
<comment type="caution">
    <text evidence="5">The sequence shown here is derived from an EMBL/GenBank/DDBJ whole genome shotgun (WGS) entry which is preliminary data.</text>
</comment>
<protein>
    <recommendedName>
        <fullName evidence="4">Ig-like domain-containing protein</fullName>
    </recommendedName>
</protein>
<evidence type="ECO:0000256" key="1">
    <source>
        <dbReference type="SAM" id="MobiDB-lite"/>
    </source>
</evidence>
<feature type="signal peptide" evidence="3">
    <location>
        <begin position="1"/>
        <end position="23"/>
    </location>
</feature>
<feature type="compositionally biased region" description="Basic and acidic residues" evidence="1">
    <location>
        <begin position="471"/>
        <end position="480"/>
    </location>
</feature>
<sequence>MTRKLSYIIPLLISLALTSKVNFDYNSVPSRRTIGMVCSVQDQDEGSLIMIKHGGTVKITLTSDCVIKSNDSRLEISCIQAGDRVMLNVSLTRPDSSDMGTWTCSDGESNDTVTFADFIGDIYWDYHHMEMTFNCYVHQECNFPIRFMLPETNVTTIDGKIILRQAEHGIITEDKWRGRIIINDSGKYLHVMIPDVDISDAGIYCLRNIRFKGRFGGFIIAITDYPKQPVIILRRNVTMSKGGLYELYCASESKSHPVFTRKQLSFTWRINGHNLSDFQPCFSLNGPILTLCTDACGLSENDNISISCTANEDGLNSNESEPFTVSASRVTSARSARDTDNMDRRTERATWILAGACLGSFMIGILFCSSLKALVKTRCAVCRKEHRDKERSIDIIDDTLYVNTFMLIHANPETELTSGNTDDKPHINSIIADTHQANEGEIRQYEALAHGSVEDHSKQYDVVQSTRSGHHSKEDTYEDI</sequence>
<keyword evidence="6" id="KW-1185">Reference proteome</keyword>
<dbReference type="AlphaFoldDB" id="A0ABD3XH11"/>
<keyword evidence="3" id="KW-0732">Signal</keyword>
<evidence type="ECO:0000256" key="2">
    <source>
        <dbReference type="SAM" id="Phobius"/>
    </source>
</evidence>
<evidence type="ECO:0000256" key="3">
    <source>
        <dbReference type="SAM" id="SignalP"/>
    </source>
</evidence>
<evidence type="ECO:0000259" key="4">
    <source>
        <dbReference type="PROSITE" id="PS50835"/>
    </source>
</evidence>
<evidence type="ECO:0000313" key="6">
    <source>
        <dbReference type="Proteomes" id="UP001634394"/>
    </source>
</evidence>
<reference evidence="5 6" key="1">
    <citation type="submission" date="2024-11" db="EMBL/GenBank/DDBJ databases">
        <title>Chromosome-level genome assembly of the freshwater bivalve Anodonta woodiana.</title>
        <authorList>
            <person name="Chen X."/>
        </authorList>
    </citation>
    <scope>NUCLEOTIDE SEQUENCE [LARGE SCALE GENOMIC DNA]</scope>
    <source>
        <strain evidence="5">MN2024</strain>
        <tissue evidence="5">Gills</tissue>
    </source>
</reference>
<feature type="transmembrane region" description="Helical" evidence="2">
    <location>
        <begin position="351"/>
        <end position="375"/>
    </location>
</feature>
<keyword evidence="2" id="KW-0472">Membrane</keyword>
<evidence type="ECO:0000313" key="5">
    <source>
        <dbReference type="EMBL" id="KAL3884188.1"/>
    </source>
</evidence>
<dbReference type="EMBL" id="JBJQND010000003">
    <property type="protein sequence ID" value="KAL3884188.1"/>
    <property type="molecule type" value="Genomic_DNA"/>
</dbReference>
<feature type="chain" id="PRO_5044793750" description="Ig-like domain-containing protein" evidence="3">
    <location>
        <begin position="24"/>
        <end position="480"/>
    </location>
</feature>
<accession>A0ABD3XH11</accession>
<keyword evidence="2" id="KW-0812">Transmembrane</keyword>
<gene>
    <name evidence="5" type="ORF">ACJMK2_030408</name>
</gene>
<name>A0ABD3XH11_SINWO</name>
<dbReference type="Proteomes" id="UP001634394">
    <property type="component" value="Unassembled WGS sequence"/>
</dbReference>
<keyword evidence="2" id="KW-1133">Transmembrane helix</keyword>
<dbReference type="InterPro" id="IPR007110">
    <property type="entry name" value="Ig-like_dom"/>
</dbReference>
<feature type="region of interest" description="Disordered" evidence="1">
    <location>
        <begin position="460"/>
        <end position="480"/>
    </location>
</feature>
<organism evidence="5 6">
    <name type="scientific">Sinanodonta woodiana</name>
    <name type="common">Chinese pond mussel</name>
    <name type="synonym">Anodonta woodiana</name>
    <dbReference type="NCBI Taxonomy" id="1069815"/>
    <lineage>
        <taxon>Eukaryota</taxon>
        <taxon>Metazoa</taxon>
        <taxon>Spiralia</taxon>
        <taxon>Lophotrochozoa</taxon>
        <taxon>Mollusca</taxon>
        <taxon>Bivalvia</taxon>
        <taxon>Autobranchia</taxon>
        <taxon>Heteroconchia</taxon>
        <taxon>Palaeoheterodonta</taxon>
        <taxon>Unionida</taxon>
        <taxon>Unionoidea</taxon>
        <taxon>Unionidae</taxon>
        <taxon>Unioninae</taxon>
        <taxon>Sinanodonta</taxon>
    </lineage>
</organism>
<dbReference type="PROSITE" id="PS50835">
    <property type="entry name" value="IG_LIKE"/>
    <property type="match status" value="1"/>
</dbReference>